<dbReference type="EMBL" id="JACEGQ020000010">
    <property type="protein sequence ID" value="KAH8494931.1"/>
    <property type="molecule type" value="Genomic_DNA"/>
</dbReference>
<organism evidence="2 3">
    <name type="scientific">Populus deltoides</name>
    <name type="common">Eastern poplar</name>
    <name type="synonym">Eastern cottonwood</name>
    <dbReference type="NCBI Taxonomy" id="3696"/>
    <lineage>
        <taxon>Eukaryota</taxon>
        <taxon>Viridiplantae</taxon>
        <taxon>Streptophyta</taxon>
        <taxon>Embryophyta</taxon>
        <taxon>Tracheophyta</taxon>
        <taxon>Spermatophyta</taxon>
        <taxon>Magnoliopsida</taxon>
        <taxon>eudicotyledons</taxon>
        <taxon>Gunneridae</taxon>
        <taxon>Pentapetalae</taxon>
        <taxon>rosids</taxon>
        <taxon>fabids</taxon>
        <taxon>Malpighiales</taxon>
        <taxon>Salicaceae</taxon>
        <taxon>Saliceae</taxon>
        <taxon>Populus</taxon>
    </lineage>
</organism>
<accession>A0A8T2XRX0</accession>
<evidence type="ECO:0000313" key="3">
    <source>
        <dbReference type="Proteomes" id="UP000807159"/>
    </source>
</evidence>
<keyword evidence="3" id="KW-1185">Reference proteome</keyword>
<gene>
    <name evidence="2" type="ORF">H0E87_018199</name>
</gene>
<evidence type="ECO:0000313" key="2">
    <source>
        <dbReference type="EMBL" id="KAH8494931.1"/>
    </source>
</evidence>
<feature type="compositionally biased region" description="Polar residues" evidence="1">
    <location>
        <begin position="1"/>
        <end position="14"/>
    </location>
</feature>
<dbReference type="AlphaFoldDB" id="A0A8T2XRX0"/>
<comment type="caution">
    <text evidence="2">The sequence shown here is derived from an EMBL/GenBank/DDBJ whole genome shotgun (WGS) entry which is preliminary data.</text>
</comment>
<feature type="region of interest" description="Disordered" evidence="1">
    <location>
        <begin position="1"/>
        <end position="24"/>
    </location>
</feature>
<reference evidence="2" key="1">
    <citation type="journal article" date="2021" name="J. Hered.">
        <title>Genome Assembly of Salicaceae Populus deltoides (Eastern Cottonwood) I-69 Based on Nanopore Sequencing and Hi-C Technologies.</title>
        <authorList>
            <person name="Bai S."/>
            <person name="Wu H."/>
            <person name="Zhang J."/>
            <person name="Pan Z."/>
            <person name="Zhao W."/>
            <person name="Li Z."/>
            <person name="Tong C."/>
        </authorList>
    </citation>
    <scope>NUCLEOTIDE SEQUENCE</scope>
    <source>
        <tissue evidence="2">Leaf</tissue>
    </source>
</reference>
<evidence type="ECO:0000256" key="1">
    <source>
        <dbReference type="SAM" id="MobiDB-lite"/>
    </source>
</evidence>
<name>A0A8T2XRX0_POPDE</name>
<dbReference type="Proteomes" id="UP000807159">
    <property type="component" value="Chromosome 10"/>
</dbReference>
<proteinExistence type="predicted"/>
<protein>
    <submittedName>
        <fullName evidence="2">Uncharacterized protein</fullName>
    </submittedName>
</protein>
<sequence>MNSKFDQVNHNNSHPPVKDSSHATVFTQQDFRNHNAYLYQKDTYNDLAPTVMLCNQDGNSAEEEATTMQSATVMSCNQDGNLAPTVMLRNQNGNLAEEGATTMQSAMVVFCNQDGNSCNLQR</sequence>